<dbReference type="RefSeq" id="XP_002482634.1">
    <property type="nucleotide sequence ID" value="XM_002482589.1"/>
</dbReference>
<protein>
    <submittedName>
        <fullName evidence="2">Uncharacterized protein</fullName>
    </submittedName>
</protein>
<proteinExistence type="predicted"/>
<keyword evidence="3" id="KW-1185">Reference proteome</keyword>
<evidence type="ECO:0000256" key="1">
    <source>
        <dbReference type="SAM" id="MobiDB-lite"/>
    </source>
</evidence>
<dbReference type="GeneID" id="8108282"/>
<dbReference type="OrthoDB" id="4226619at2759"/>
<sequence length="147" mass="15971">MSSKQKLNPLKRKASRELPPNTNRNDNTQMVAATTQADTKIHKVSSLYQQTYLETIAEIKSLLQHYAATIAADEHVNATNNSTVAGNGGTGAAAADARAELKAILDDLAQKPELVELDEVKTILKDCGIEICIHMEGGRKIADVWMV</sequence>
<organism evidence="2 3">
    <name type="scientific">Talaromyces stipitatus (strain ATCC 10500 / CBS 375.48 / QM 6759 / NRRL 1006)</name>
    <name type="common">Penicillium stipitatum</name>
    <dbReference type="NCBI Taxonomy" id="441959"/>
    <lineage>
        <taxon>Eukaryota</taxon>
        <taxon>Fungi</taxon>
        <taxon>Dikarya</taxon>
        <taxon>Ascomycota</taxon>
        <taxon>Pezizomycotina</taxon>
        <taxon>Eurotiomycetes</taxon>
        <taxon>Eurotiomycetidae</taxon>
        <taxon>Eurotiales</taxon>
        <taxon>Trichocomaceae</taxon>
        <taxon>Talaromyces</taxon>
        <taxon>Talaromyces sect. Talaromyces</taxon>
    </lineage>
</organism>
<feature type="region of interest" description="Disordered" evidence="1">
    <location>
        <begin position="1"/>
        <end position="27"/>
    </location>
</feature>
<dbReference type="HOGENOM" id="CLU_1769345_0_0_1"/>
<dbReference type="PhylomeDB" id="B8MAE0"/>
<dbReference type="EMBL" id="EQ962655">
    <property type="protein sequence ID" value="EED18642.1"/>
    <property type="molecule type" value="Genomic_DNA"/>
</dbReference>
<evidence type="ECO:0000313" key="2">
    <source>
        <dbReference type="EMBL" id="EED18642.1"/>
    </source>
</evidence>
<dbReference type="InParanoid" id="B8MAE0"/>
<dbReference type="AlphaFoldDB" id="B8MAE0"/>
<accession>B8MAE0</accession>
<evidence type="ECO:0000313" key="3">
    <source>
        <dbReference type="Proteomes" id="UP000001745"/>
    </source>
</evidence>
<name>B8MAE0_TALSN</name>
<dbReference type="VEuPathDB" id="FungiDB:TSTA_123710"/>
<gene>
    <name evidence="2" type="ORF">TSTA_123710</name>
</gene>
<reference evidence="3" key="1">
    <citation type="journal article" date="2015" name="Genome Announc.">
        <title>Genome sequence of the AIDS-associated pathogen Penicillium marneffei (ATCC18224) and its near taxonomic relative Talaromyces stipitatus (ATCC10500).</title>
        <authorList>
            <person name="Nierman W.C."/>
            <person name="Fedorova-Abrams N.D."/>
            <person name="Andrianopoulos A."/>
        </authorList>
    </citation>
    <scope>NUCLEOTIDE SEQUENCE [LARGE SCALE GENOMIC DNA]</scope>
    <source>
        <strain evidence="3">ATCC 10500 / CBS 375.48 / QM 6759 / NRRL 1006</strain>
    </source>
</reference>
<dbReference type="Proteomes" id="UP000001745">
    <property type="component" value="Unassembled WGS sequence"/>
</dbReference>